<evidence type="ECO:0000313" key="4">
    <source>
        <dbReference type="Proteomes" id="UP000636479"/>
    </source>
</evidence>
<dbReference type="Proteomes" id="UP000636479">
    <property type="component" value="Unassembled WGS sequence"/>
</dbReference>
<dbReference type="InterPro" id="IPR014756">
    <property type="entry name" value="Ig_E-set"/>
</dbReference>
<dbReference type="InterPro" id="IPR011021">
    <property type="entry name" value="Arrestin-like_N"/>
</dbReference>
<reference evidence="3" key="1">
    <citation type="submission" date="2020-05" db="EMBL/GenBank/DDBJ databases">
        <title>Mycena genomes resolve the evolution of fungal bioluminescence.</title>
        <authorList>
            <person name="Tsai I.J."/>
        </authorList>
    </citation>
    <scope>NUCLEOTIDE SEQUENCE</scope>
    <source>
        <strain evidence="3">171206Taipei</strain>
    </source>
</reference>
<keyword evidence="4" id="KW-1185">Reference proteome</keyword>
<dbReference type="PANTHER" id="PTHR11188:SF17">
    <property type="entry name" value="FI21816P1"/>
    <property type="match status" value="1"/>
</dbReference>
<dbReference type="OrthoDB" id="2333384at2759"/>
<organism evidence="3 4">
    <name type="scientific">Mycena indigotica</name>
    <dbReference type="NCBI Taxonomy" id="2126181"/>
    <lineage>
        <taxon>Eukaryota</taxon>
        <taxon>Fungi</taxon>
        <taxon>Dikarya</taxon>
        <taxon>Basidiomycota</taxon>
        <taxon>Agaricomycotina</taxon>
        <taxon>Agaricomycetes</taxon>
        <taxon>Agaricomycetidae</taxon>
        <taxon>Agaricales</taxon>
        <taxon>Marasmiineae</taxon>
        <taxon>Mycenaceae</taxon>
        <taxon>Mycena</taxon>
    </lineage>
</organism>
<dbReference type="InterPro" id="IPR014752">
    <property type="entry name" value="Arrestin-like_C"/>
</dbReference>
<dbReference type="PANTHER" id="PTHR11188">
    <property type="entry name" value="ARRESTIN DOMAIN CONTAINING PROTEIN"/>
    <property type="match status" value="1"/>
</dbReference>
<dbReference type="RefSeq" id="XP_037225056.1">
    <property type="nucleotide sequence ID" value="XM_037357146.1"/>
</dbReference>
<feature type="region of interest" description="Disordered" evidence="1">
    <location>
        <begin position="53"/>
        <end position="72"/>
    </location>
</feature>
<accession>A0A8H6WHF9</accession>
<protein>
    <submittedName>
        <fullName evidence="3">Arrestin-N domain-containing protein</fullName>
    </submittedName>
</protein>
<proteinExistence type="predicted"/>
<dbReference type="Gene3D" id="2.60.40.640">
    <property type="match status" value="1"/>
</dbReference>
<gene>
    <name evidence="3" type="ORF">MIND_00017500</name>
</gene>
<dbReference type="AlphaFoldDB" id="A0A8H6WHF9"/>
<feature type="domain" description="Arrestin-like N-terminal" evidence="2">
    <location>
        <begin position="7"/>
        <end position="153"/>
    </location>
</feature>
<dbReference type="SUPFAM" id="SSF81296">
    <property type="entry name" value="E set domains"/>
    <property type="match status" value="1"/>
</dbReference>
<evidence type="ECO:0000259" key="2">
    <source>
        <dbReference type="Pfam" id="PF00339"/>
    </source>
</evidence>
<name>A0A8H6WHF9_9AGAR</name>
<dbReference type="GO" id="GO:0015031">
    <property type="term" value="P:protein transport"/>
    <property type="evidence" value="ECO:0007669"/>
    <property type="project" value="TreeGrafter"/>
</dbReference>
<dbReference type="GeneID" id="59339662"/>
<dbReference type="GO" id="GO:0005737">
    <property type="term" value="C:cytoplasm"/>
    <property type="evidence" value="ECO:0007669"/>
    <property type="project" value="TreeGrafter"/>
</dbReference>
<evidence type="ECO:0000256" key="1">
    <source>
        <dbReference type="SAM" id="MobiDB-lite"/>
    </source>
</evidence>
<dbReference type="Pfam" id="PF00339">
    <property type="entry name" value="Arrestin_N"/>
    <property type="match status" value="1"/>
</dbReference>
<comment type="caution">
    <text evidence="3">The sequence shown here is derived from an EMBL/GenBank/DDBJ whole genome shotgun (WGS) entry which is preliminary data.</text>
</comment>
<evidence type="ECO:0000313" key="3">
    <source>
        <dbReference type="EMBL" id="KAF7315033.1"/>
    </source>
</evidence>
<sequence>MPDPQAIVLNFPDFVRVAGETLQGYIDLDLGLAAQDKIEKVKIKLRGSVLTRTTERTHAPGQEAQSTTHYRTQNHELVRLDQVLWDQSSAPQGLPSVIQCPFQLPLPPNLPPSFHYSHSNHTVTVSYSIEVVGSRHGVFHANRRVRKIFSVVPAASPWELNTTAAIKQGWNGPWKPQTIKKEIRHGLFGDHSEATMELVLPDLPSFPMSVNVPFALHIWTKTKPVHQEDLDKNPKLFPAPPQTPADSELEVKLRRQGRMQTYGKSEHFEEELQLRGGLGDKNAVTSIRTTFDQPSFTQLDGSKGIWNRAVHFEGALVIPETPSFSGEHVEWHYTLKVKMDFPGLGNILEFKIPVHINSGVACPPLPTAPYQYNVPYTYPLPSGPPPLMHLPQSYWSGEHHNWDEENGE</sequence>
<dbReference type="EMBL" id="JACAZF010000001">
    <property type="protein sequence ID" value="KAF7315033.1"/>
    <property type="molecule type" value="Genomic_DNA"/>
</dbReference>
<dbReference type="InterPro" id="IPR050357">
    <property type="entry name" value="Arrestin_domain-protein"/>
</dbReference>